<name>A0ABM9ULZ1_SARVE</name>
<comment type="caution">
    <text evidence="1">The sequence shown here is derived from an EMBL/GenBank/DDBJ whole genome shotgun (WGS) entry which is preliminary data.</text>
</comment>
<dbReference type="RefSeq" id="WP_055256947.1">
    <property type="nucleotide sequence ID" value="NZ_BCMV01000076.1"/>
</dbReference>
<protein>
    <submittedName>
        <fullName evidence="1">Uncharacterized protein</fullName>
    </submittedName>
</protein>
<dbReference type="EMBL" id="CYZR01000001">
    <property type="protein sequence ID" value="CUN40799.1"/>
    <property type="molecule type" value="Genomic_DNA"/>
</dbReference>
<dbReference type="Proteomes" id="UP000095488">
    <property type="component" value="Unassembled WGS sequence"/>
</dbReference>
<accession>A0ABM9ULZ1</accession>
<organism evidence="1 2">
    <name type="scientific">Sarcina ventriculi</name>
    <name type="common">Clostridium ventriculi</name>
    <dbReference type="NCBI Taxonomy" id="1267"/>
    <lineage>
        <taxon>Bacteria</taxon>
        <taxon>Bacillati</taxon>
        <taxon>Bacillota</taxon>
        <taxon>Clostridia</taxon>
        <taxon>Eubacteriales</taxon>
        <taxon>Clostridiaceae</taxon>
        <taxon>Sarcina</taxon>
    </lineage>
</organism>
<sequence length="107" mass="12086">MEGKIFELKCGTIVNITSNKIIIERKSAKSKFKGIYASEGKEQVMIKLSAISNIIFDVDFLILCGLGLPVPSDFRDYNKPDIKQYPNCIVGTYDELKPIYDYLLSLT</sequence>
<reference evidence="1 2" key="1">
    <citation type="submission" date="2015-09" db="EMBL/GenBank/DDBJ databases">
        <authorList>
            <consortium name="Pathogen Informatics"/>
        </authorList>
    </citation>
    <scope>NUCLEOTIDE SEQUENCE [LARGE SCALE GENOMIC DNA]</scope>
    <source>
        <strain evidence="1 2">2789STDY5834858</strain>
    </source>
</reference>
<evidence type="ECO:0000313" key="2">
    <source>
        <dbReference type="Proteomes" id="UP000095488"/>
    </source>
</evidence>
<proteinExistence type="predicted"/>
<evidence type="ECO:0000313" key="1">
    <source>
        <dbReference type="EMBL" id="CUN40799.1"/>
    </source>
</evidence>
<gene>
    <name evidence="1" type="ORF">ERS852473_00029</name>
</gene>
<keyword evidence="2" id="KW-1185">Reference proteome</keyword>